<dbReference type="AlphaFoldDB" id="A0AAN9KUY0"/>
<protein>
    <submittedName>
        <fullName evidence="1">Uncharacterized protein</fullName>
    </submittedName>
</protein>
<organism evidence="1 2">
    <name type="scientific">Canavalia gladiata</name>
    <name type="common">Sword bean</name>
    <name type="synonym">Dolichos gladiatus</name>
    <dbReference type="NCBI Taxonomy" id="3824"/>
    <lineage>
        <taxon>Eukaryota</taxon>
        <taxon>Viridiplantae</taxon>
        <taxon>Streptophyta</taxon>
        <taxon>Embryophyta</taxon>
        <taxon>Tracheophyta</taxon>
        <taxon>Spermatophyta</taxon>
        <taxon>Magnoliopsida</taxon>
        <taxon>eudicotyledons</taxon>
        <taxon>Gunneridae</taxon>
        <taxon>Pentapetalae</taxon>
        <taxon>rosids</taxon>
        <taxon>fabids</taxon>
        <taxon>Fabales</taxon>
        <taxon>Fabaceae</taxon>
        <taxon>Papilionoideae</taxon>
        <taxon>50 kb inversion clade</taxon>
        <taxon>NPAAA clade</taxon>
        <taxon>indigoferoid/millettioid clade</taxon>
        <taxon>Phaseoleae</taxon>
        <taxon>Canavalia</taxon>
    </lineage>
</organism>
<dbReference type="Proteomes" id="UP001367508">
    <property type="component" value="Unassembled WGS sequence"/>
</dbReference>
<name>A0AAN9KUY0_CANGL</name>
<dbReference type="EMBL" id="JAYMYQ010000006">
    <property type="protein sequence ID" value="KAK7323701.1"/>
    <property type="molecule type" value="Genomic_DNA"/>
</dbReference>
<comment type="caution">
    <text evidence="1">The sequence shown here is derived from an EMBL/GenBank/DDBJ whole genome shotgun (WGS) entry which is preliminary data.</text>
</comment>
<sequence length="170" mass="19539">MGVTLRFSSQQEIREEEDIIDDGVTYTITLLQPQKELRFAFLTRTEWSLRRTLLDTQLAAHILQSRPLPITQRNTRPGGFVLLDLLNRTAVACFMKNHSRDVVRGEQHQMPQGLETLIGMVEGWLDPYVNGSSCKRHVANEFWPSKVDSLSYLDHPNAWTSLDGLWQSDE</sequence>
<evidence type="ECO:0000313" key="2">
    <source>
        <dbReference type="Proteomes" id="UP001367508"/>
    </source>
</evidence>
<evidence type="ECO:0000313" key="1">
    <source>
        <dbReference type="EMBL" id="KAK7323701.1"/>
    </source>
</evidence>
<reference evidence="1 2" key="1">
    <citation type="submission" date="2024-01" db="EMBL/GenBank/DDBJ databases">
        <title>The genomes of 5 underutilized Papilionoideae crops provide insights into root nodulation and disease resistanc.</title>
        <authorList>
            <person name="Jiang F."/>
        </authorList>
    </citation>
    <scope>NUCLEOTIDE SEQUENCE [LARGE SCALE GENOMIC DNA]</scope>
    <source>
        <strain evidence="1">LVBAO_FW01</strain>
        <tissue evidence="1">Leaves</tissue>
    </source>
</reference>
<accession>A0AAN9KUY0</accession>
<gene>
    <name evidence="1" type="ORF">VNO77_27189</name>
</gene>
<keyword evidence="2" id="KW-1185">Reference proteome</keyword>
<proteinExistence type="predicted"/>